<keyword evidence="1" id="KW-0472">Membrane</keyword>
<name>A0ABV0R850_9TELE</name>
<reference evidence="2 3" key="1">
    <citation type="submission" date="2021-06" db="EMBL/GenBank/DDBJ databases">
        <authorList>
            <person name="Palmer J.M."/>
        </authorList>
    </citation>
    <scope>NUCLEOTIDE SEQUENCE [LARGE SCALE GENOMIC DNA]</scope>
    <source>
        <strain evidence="2 3">XC_2019</strain>
        <tissue evidence="2">Muscle</tissue>
    </source>
</reference>
<comment type="caution">
    <text evidence="2">The sequence shown here is derived from an EMBL/GenBank/DDBJ whole genome shotgun (WGS) entry which is preliminary data.</text>
</comment>
<dbReference type="Proteomes" id="UP001434883">
    <property type="component" value="Unassembled WGS sequence"/>
</dbReference>
<evidence type="ECO:0000313" key="2">
    <source>
        <dbReference type="EMBL" id="MEQ2204303.1"/>
    </source>
</evidence>
<keyword evidence="1" id="KW-1133">Transmembrane helix</keyword>
<dbReference type="EMBL" id="JAHRIN010036006">
    <property type="protein sequence ID" value="MEQ2204303.1"/>
    <property type="molecule type" value="Genomic_DNA"/>
</dbReference>
<organism evidence="2 3">
    <name type="scientific">Xenoophorus captivus</name>
    <dbReference type="NCBI Taxonomy" id="1517983"/>
    <lineage>
        <taxon>Eukaryota</taxon>
        <taxon>Metazoa</taxon>
        <taxon>Chordata</taxon>
        <taxon>Craniata</taxon>
        <taxon>Vertebrata</taxon>
        <taxon>Euteleostomi</taxon>
        <taxon>Actinopterygii</taxon>
        <taxon>Neopterygii</taxon>
        <taxon>Teleostei</taxon>
        <taxon>Neoteleostei</taxon>
        <taxon>Acanthomorphata</taxon>
        <taxon>Ovalentaria</taxon>
        <taxon>Atherinomorphae</taxon>
        <taxon>Cyprinodontiformes</taxon>
        <taxon>Goodeidae</taxon>
        <taxon>Xenoophorus</taxon>
    </lineage>
</organism>
<evidence type="ECO:0000313" key="3">
    <source>
        <dbReference type="Proteomes" id="UP001434883"/>
    </source>
</evidence>
<keyword evidence="1" id="KW-0812">Transmembrane</keyword>
<keyword evidence="3" id="KW-1185">Reference proteome</keyword>
<accession>A0ABV0R850</accession>
<evidence type="ECO:0000256" key="1">
    <source>
        <dbReference type="SAM" id="Phobius"/>
    </source>
</evidence>
<proteinExistence type="predicted"/>
<feature type="transmembrane region" description="Helical" evidence="1">
    <location>
        <begin position="16"/>
        <end position="34"/>
    </location>
</feature>
<sequence>MNRESVNEMISRAETPLFWVGAFTVACLTLWLLYRLLTGFRIWILGNGQLLTPRLGRWAVKLHPEGFLFVLFTSRIGLCCVTDAVKLQSLCSSPLHNQRIVIWILILRLALLTCCGRQLPDEPVQALLFLLP</sequence>
<gene>
    <name evidence="2" type="ORF">XENOCAPTIV_011150</name>
</gene>
<dbReference type="PROSITE" id="PS51257">
    <property type="entry name" value="PROKAR_LIPOPROTEIN"/>
    <property type="match status" value="1"/>
</dbReference>
<protein>
    <submittedName>
        <fullName evidence="2">Uncharacterized protein</fullName>
    </submittedName>
</protein>